<dbReference type="InterPro" id="IPR029044">
    <property type="entry name" value="Nucleotide-diphossugar_trans"/>
</dbReference>
<dbReference type="EMBL" id="FOOT01000001">
    <property type="protein sequence ID" value="SFF96798.1"/>
    <property type="molecule type" value="Genomic_DNA"/>
</dbReference>
<dbReference type="STRING" id="1436961.SAMN05421739_101536"/>
<sequence>MFSVIIPLFNKEITVADTLTSVLNQTFRDFEVIILNDGSTDSSLQIAASFKDDRIRIYSQQNLGVSAARNNAIKKATRNYLAFLDADDIWDPGYLKEMTKLIRKYKECAAFTCAYRTITQNRTSIKCDGLPEGVIGDFFEERTRNHIMRTSAVVVHRSVMEALKGFPVGMVGGEDDYTFAQIAIKYKIAFTPKVLVVYDNRNSTYLQRMGKPDSCHESWLDLYEPGNYYKNEFVALKALTAGIRYAYGSPQRKSLEIEKKTKYTTMYKRKWRQLYVLNRLPYFLIPLLRQLIPAYKSSKSEFAKASKSLVHRVVMQLV</sequence>
<dbReference type="GO" id="GO:0016758">
    <property type="term" value="F:hexosyltransferase activity"/>
    <property type="evidence" value="ECO:0007669"/>
    <property type="project" value="UniProtKB-ARBA"/>
</dbReference>
<organism evidence="2 3">
    <name type="scientific">Pontibacter chinhatensis</name>
    <dbReference type="NCBI Taxonomy" id="1436961"/>
    <lineage>
        <taxon>Bacteria</taxon>
        <taxon>Pseudomonadati</taxon>
        <taxon>Bacteroidota</taxon>
        <taxon>Cytophagia</taxon>
        <taxon>Cytophagales</taxon>
        <taxon>Hymenobacteraceae</taxon>
        <taxon>Pontibacter</taxon>
    </lineage>
</organism>
<dbReference type="PANTHER" id="PTHR22916">
    <property type="entry name" value="GLYCOSYLTRANSFERASE"/>
    <property type="match status" value="1"/>
</dbReference>
<dbReference type="RefSeq" id="WP_175490951.1">
    <property type="nucleotide sequence ID" value="NZ_FOOT01000001.1"/>
</dbReference>
<evidence type="ECO:0000313" key="2">
    <source>
        <dbReference type="EMBL" id="SFF96798.1"/>
    </source>
</evidence>
<proteinExistence type="predicted"/>
<dbReference type="Proteomes" id="UP000198724">
    <property type="component" value="Unassembled WGS sequence"/>
</dbReference>
<accession>A0A1I2N0A7</accession>
<dbReference type="AlphaFoldDB" id="A0A1I2N0A7"/>
<name>A0A1I2N0A7_9BACT</name>
<dbReference type="InterPro" id="IPR001173">
    <property type="entry name" value="Glyco_trans_2-like"/>
</dbReference>
<dbReference type="Pfam" id="PF00535">
    <property type="entry name" value="Glycos_transf_2"/>
    <property type="match status" value="1"/>
</dbReference>
<feature type="domain" description="Glycosyltransferase 2-like" evidence="1">
    <location>
        <begin position="3"/>
        <end position="117"/>
    </location>
</feature>
<protein>
    <submittedName>
        <fullName evidence="2">Glycosyl transferase family 2</fullName>
    </submittedName>
</protein>
<keyword evidence="3" id="KW-1185">Reference proteome</keyword>
<reference evidence="3" key="1">
    <citation type="submission" date="2016-10" db="EMBL/GenBank/DDBJ databases">
        <authorList>
            <person name="Varghese N."/>
            <person name="Submissions S."/>
        </authorList>
    </citation>
    <scope>NUCLEOTIDE SEQUENCE [LARGE SCALE GENOMIC DNA]</scope>
    <source>
        <strain evidence="3">LP51</strain>
    </source>
</reference>
<evidence type="ECO:0000313" key="3">
    <source>
        <dbReference type="Proteomes" id="UP000198724"/>
    </source>
</evidence>
<dbReference type="Gene3D" id="3.90.550.10">
    <property type="entry name" value="Spore Coat Polysaccharide Biosynthesis Protein SpsA, Chain A"/>
    <property type="match status" value="1"/>
</dbReference>
<gene>
    <name evidence="2" type="ORF">SAMN05421739_101536</name>
</gene>
<dbReference type="SUPFAM" id="SSF53448">
    <property type="entry name" value="Nucleotide-diphospho-sugar transferases"/>
    <property type="match status" value="1"/>
</dbReference>
<evidence type="ECO:0000259" key="1">
    <source>
        <dbReference type="Pfam" id="PF00535"/>
    </source>
</evidence>
<dbReference type="CDD" id="cd00761">
    <property type="entry name" value="Glyco_tranf_GTA_type"/>
    <property type="match status" value="1"/>
</dbReference>
<keyword evidence="2" id="KW-0808">Transferase</keyword>